<dbReference type="AlphaFoldDB" id="S3HL72"/>
<dbReference type="Pfam" id="PF00211">
    <property type="entry name" value="Guanylate_cyc"/>
    <property type="match status" value="1"/>
</dbReference>
<protein>
    <submittedName>
        <fullName evidence="2">Adenylate cyclase</fullName>
    </submittedName>
</protein>
<keyword evidence="2" id="KW-0614">Plasmid</keyword>
<dbReference type="HOGENOM" id="CLU_039833_0_0_5"/>
<dbReference type="EMBL" id="AEYE02000037">
    <property type="protein sequence ID" value="EPE94136.1"/>
    <property type="molecule type" value="Genomic_DNA"/>
</dbReference>
<dbReference type="GO" id="GO:0035556">
    <property type="term" value="P:intracellular signal transduction"/>
    <property type="evidence" value="ECO:0007669"/>
    <property type="project" value="InterPro"/>
</dbReference>
<gene>
    <name evidence="2" type="ORF">RGCCGE502_32522</name>
</gene>
<dbReference type="PROSITE" id="PS50125">
    <property type="entry name" value="GUANYLATE_CYCLASE_2"/>
    <property type="match status" value="1"/>
</dbReference>
<evidence type="ECO:0000313" key="2">
    <source>
        <dbReference type="EMBL" id="EPE94136.1"/>
    </source>
</evidence>
<dbReference type="Gene3D" id="3.30.70.1230">
    <property type="entry name" value="Nucleotide cyclase"/>
    <property type="match status" value="1"/>
</dbReference>
<reference evidence="2 3" key="1">
    <citation type="journal article" date="2012" name="J. Bacteriol.">
        <title>Genome sequence of Rhizobium grahamii CCGE502, a broad-host-range symbiont with low nodulation competitiveness in Phaseolus vulgaris.</title>
        <authorList>
            <person name="Althabegoiti M.J."/>
            <person name="Lozano L."/>
            <person name="Torres-Tejerizo G."/>
            <person name="Ormeno-Orrillo E."/>
            <person name="Rogel M.A."/>
            <person name="Gonzalez V."/>
            <person name="Martinez-Romero E."/>
        </authorList>
    </citation>
    <scope>NUCLEOTIDE SEQUENCE [LARGE SCALE GENOMIC DNA]</scope>
    <source>
        <strain evidence="2 3">CCGE 502</strain>
        <plasmid evidence="2">pRg502b</plasmid>
    </source>
</reference>
<accession>S3HL72</accession>
<dbReference type="InterPro" id="IPR001054">
    <property type="entry name" value="A/G_cyclase"/>
</dbReference>
<proteinExistence type="predicted"/>
<geneLocation type="plasmid" evidence="2">
    <name>pRg502b</name>
</geneLocation>
<dbReference type="PANTHER" id="PTHR43081:SF11">
    <property type="entry name" value="BLR2264 PROTEIN"/>
    <property type="match status" value="1"/>
</dbReference>
<keyword evidence="3" id="KW-1185">Reference proteome</keyword>
<dbReference type="InterPro" id="IPR050697">
    <property type="entry name" value="Adenylyl/Guanylyl_Cyclase_3/4"/>
</dbReference>
<dbReference type="CDD" id="cd07302">
    <property type="entry name" value="CHD"/>
    <property type="match status" value="1"/>
</dbReference>
<dbReference type="SMART" id="SM00044">
    <property type="entry name" value="CYCc"/>
    <property type="match status" value="1"/>
</dbReference>
<dbReference type="Proteomes" id="UP000014411">
    <property type="component" value="Unassembled WGS sequence"/>
</dbReference>
<sequence length="422" mass="46165">MDDHHAKNITTWLMQSGLKGLPEEDLLAGFCERCNAGGLQIDRASAVMDTLHPVYERRAYRWDRSRWMQRVFEFGFANPGGTPSDWQRSAFHYLKKTGGTEVRRRLLNGDPADFFLVDTMKRDGFTDFIAVAHRFDDPGAIGGIDCFFSQFGTREIDGFSEADAQALRDLLPCLALAVKCVVVSGVASTIAKVYLGEDAANHVLHGRITRGKSERISAALWFSDLANFTRISDTVDPEEIIPMLNDYSDAVISSIEEAGGEVLKLMGDGTLAIFRGDVASRTCAAALHARALLDKRLVALNAQRGAERRPVTDVYLGLHVGDVFYGNIGSQDRLDFTVIGPAVNEVSRIASLCRPLQRKFLMSAAFAAIVPHSETDRLQSIGSHILRGVSRAQELFTMAVESAPPEIAITSAEPGTVLAKAC</sequence>
<dbReference type="GO" id="GO:0004016">
    <property type="term" value="F:adenylate cyclase activity"/>
    <property type="evidence" value="ECO:0007669"/>
    <property type="project" value="UniProtKB-ARBA"/>
</dbReference>
<evidence type="ECO:0000313" key="3">
    <source>
        <dbReference type="Proteomes" id="UP000014411"/>
    </source>
</evidence>
<dbReference type="RefSeq" id="WP_016558396.1">
    <property type="nucleotide sequence ID" value="NZ_AEYE02000037.1"/>
</dbReference>
<evidence type="ECO:0000259" key="1">
    <source>
        <dbReference type="PROSITE" id="PS50125"/>
    </source>
</evidence>
<dbReference type="InterPro" id="IPR029787">
    <property type="entry name" value="Nucleotide_cyclase"/>
</dbReference>
<feature type="domain" description="Guanylate cyclase" evidence="1">
    <location>
        <begin position="219"/>
        <end position="350"/>
    </location>
</feature>
<dbReference type="eggNOG" id="COG2114">
    <property type="taxonomic scope" value="Bacteria"/>
</dbReference>
<comment type="caution">
    <text evidence="2">The sequence shown here is derived from an EMBL/GenBank/DDBJ whole genome shotgun (WGS) entry which is preliminary data.</text>
</comment>
<name>S3HL72_9HYPH</name>
<dbReference type="PANTHER" id="PTHR43081">
    <property type="entry name" value="ADENYLATE CYCLASE, TERMINAL-DIFFERENTIATION SPECIFIC-RELATED"/>
    <property type="match status" value="1"/>
</dbReference>
<dbReference type="GO" id="GO:0006171">
    <property type="term" value="P:cAMP biosynthetic process"/>
    <property type="evidence" value="ECO:0007669"/>
    <property type="project" value="TreeGrafter"/>
</dbReference>
<organism evidence="2 3">
    <name type="scientific">Rhizobium grahamii CCGE 502</name>
    <dbReference type="NCBI Taxonomy" id="990285"/>
    <lineage>
        <taxon>Bacteria</taxon>
        <taxon>Pseudomonadati</taxon>
        <taxon>Pseudomonadota</taxon>
        <taxon>Alphaproteobacteria</taxon>
        <taxon>Hyphomicrobiales</taxon>
        <taxon>Rhizobiaceae</taxon>
        <taxon>Rhizobium/Agrobacterium group</taxon>
        <taxon>Rhizobium</taxon>
    </lineage>
</organism>
<dbReference type="SUPFAM" id="SSF55073">
    <property type="entry name" value="Nucleotide cyclase"/>
    <property type="match status" value="1"/>
</dbReference>